<dbReference type="AlphaFoldDB" id="A0A1V4HPY8"/>
<evidence type="ECO:0000313" key="5">
    <source>
        <dbReference type="EMBL" id="OPH60312.1"/>
    </source>
</evidence>
<dbReference type="GO" id="GO:0004553">
    <property type="term" value="F:hydrolase activity, hydrolyzing O-glycosyl compounds"/>
    <property type="evidence" value="ECO:0007669"/>
    <property type="project" value="InterPro"/>
</dbReference>
<evidence type="ECO:0000259" key="4">
    <source>
        <dbReference type="SMART" id="SM00642"/>
    </source>
</evidence>
<proteinExistence type="inferred from homology"/>
<evidence type="ECO:0000313" key="6">
    <source>
        <dbReference type="Proteomes" id="UP000190626"/>
    </source>
</evidence>
<name>A0A1V4HPY8_9BACL</name>
<dbReference type="CDD" id="cd11338">
    <property type="entry name" value="AmyAc_CMD"/>
    <property type="match status" value="1"/>
</dbReference>
<dbReference type="RefSeq" id="WP_079409772.1">
    <property type="nucleotide sequence ID" value="NZ_MBTG01000004.1"/>
</dbReference>
<feature type="domain" description="Glycosyl hydrolase family 13 catalytic" evidence="4">
    <location>
        <begin position="135"/>
        <end position="493"/>
    </location>
</feature>
<dbReference type="Proteomes" id="UP000190626">
    <property type="component" value="Unassembled WGS sequence"/>
</dbReference>
<keyword evidence="6" id="KW-1185">Reference proteome</keyword>
<dbReference type="STRING" id="1469647.BC351_17595"/>
<dbReference type="InterPro" id="IPR017853">
    <property type="entry name" value="GH"/>
</dbReference>
<dbReference type="Gene3D" id="3.20.20.80">
    <property type="entry name" value="Glycosidases"/>
    <property type="match status" value="1"/>
</dbReference>
<dbReference type="InterPro" id="IPR013783">
    <property type="entry name" value="Ig-like_fold"/>
</dbReference>
<dbReference type="OrthoDB" id="9805159at2"/>
<dbReference type="Pfam" id="PF02903">
    <property type="entry name" value="Alpha-amylase_N"/>
    <property type="match status" value="1"/>
</dbReference>
<evidence type="ECO:0000256" key="2">
    <source>
        <dbReference type="ARBA" id="ARBA00022801"/>
    </source>
</evidence>
<comment type="similarity">
    <text evidence="1">Belongs to the glycosyl hydrolase 13 family.</text>
</comment>
<dbReference type="SUPFAM" id="SSF51011">
    <property type="entry name" value="Glycosyl hydrolase domain"/>
    <property type="match status" value="1"/>
</dbReference>
<protein>
    <submittedName>
        <fullName evidence="5">Alpha-glycosidase</fullName>
    </submittedName>
</protein>
<dbReference type="PANTHER" id="PTHR10357">
    <property type="entry name" value="ALPHA-AMYLASE FAMILY MEMBER"/>
    <property type="match status" value="1"/>
</dbReference>
<dbReference type="Pfam" id="PF16657">
    <property type="entry name" value="Malt_amylase_C"/>
    <property type="match status" value="1"/>
</dbReference>
<dbReference type="InterPro" id="IPR006047">
    <property type="entry name" value="GH13_cat_dom"/>
</dbReference>
<organism evidence="5 6">
    <name type="scientific">Paenibacillus ferrarius</name>
    <dbReference type="NCBI Taxonomy" id="1469647"/>
    <lineage>
        <taxon>Bacteria</taxon>
        <taxon>Bacillati</taxon>
        <taxon>Bacillota</taxon>
        <taxon>Bacilli</taxon>
        <taxon>Bacillales</taxon>
        <taxon>Paenibacillaceae</taxon>
        <taxon>Paenibacillus</taxon>
    </lineage>
</organism>
<dbReference type="CDD" id="cd02857">
    <property type="entry name" value="E_set_CDase_PDE_N"/>
    <property type="match status" value="1"/>
</dbReference>
<dbReference type="Gene3D" id="2.60.40.1180">
    <property type="entry name" value="Golgi alpha-mannosidase II"/>
    <property type="match status" value="1"/>
</dbReference>
<evidence type="ECO:0000256" key="1">
    <source>
        <dbReference type="ARBA" id="ARBA00008061"/>
    </source>
</evidence>
<dbReference type="Gene3D" id="2.60.40.10">
    <property type="entry name" value="Immunoglobulins"/>
    <property type="match status" value="1"/>
</dbReference>
<keyword evidence="3 5" id="KW-0326">Glycosidase</keyword>
<sequence length="586" mass="68463">MQIESLYHSPNTKWAYSYDSSTFHLRIRTKKNDVNQVIAITGDKYDWDNYNNDYPMEKIATDRYFDYWETELSPAQKRFSYGFRLQAEDETIWMTESEIYDEEPSPPSGYYEMPYMHEIDGFKAPDWAKSAIFYQIMPDRFANGDPRIDPDGVLEWGDQPTNDSHFGGDLQGIMDHLDYLAELGITAIYLTPIFEAPSNHKYDTVDYKKVDPHFGDTTVLKKLVAACHDRNMKVVLDAVFNHSSVDFPPFKDVIEKGEQSAYVDWFHIHDFPVEVKEGPLNYATFGFYASMPKLNTTNPEVKQYLLDVAEHWLKEVQIDGWRLDVANEIDHSFWRDFRKVVKKANPDAYIIGEAWSDSLRWLLGDQFDSVMNYPFSDRILQFFQSEQPNGLSFAENMNNILMRYPLQTNEVLFNLLGSHDTPRVLTMFGENKNRLKLAVAFLLTYIGTPCIFYGDEIGLTGEQDPDCRKCMEWDLSKQDRELFDFYKLMIKLRKKHEVLRFGRFSFLRADAEDGRIIYERRNKQEIFTIWMNQSEESALLAHPADTETEHWQDAFSGDPVKSVDGFVSIELEPFGYRILRRSLNGV</sequence>
<dbReference type="InterPro" id="IPR032091">
    <property type="entry name" value="Malt_amylase-like_C"/>
</dbReference>
<dbReference type="Pfam" id="PF00128">
    <property type="entry name" value="Alpha-amylase"/>
    <property type="match status" value="1"/>
</dbReference>
<dbReference type="EMBL" id="MBTG01000004">
    <property type="protein sequence ID" value="OPH60312.1"/>
    <property type="molecule type" value="Genomic_DNA"/>
</dbReference>
<evidence type="ECO:0000256" key="3">
    <source>
        <dbReference type="ARBA" id="ARBA00023295"/>
    </source>
</evidence>
<comment type="caution">
    <text evidence="5">The sequence shown here is derived from an EMBL/GenBank/DDBJ whole genome shotgun (WGS) entry which is preliminary data.</text>
</comment>
<dbReference type="PANTHER" id="PTHR10357:SF210">
    <property type="entry name" value="MALTODEXTRIN GLUCOSIDASE"/>
    <property type="match status" value="1"/>
</dbReference>
<dbReference type="Gene3D" id="3.90.400.10">
    <property type="entry name" value="Oligo-1,6-glucosidase, Domain 2"/>
    <property type="match status" value="1"/>
</dbReference>
<dbReference type="SMART" id="SM00642">
    <property type="entry name" value="Aamy"/>
    <property type="match status" value="1"/>
</dbReference>
<dbReference type="InterPro" id="IPR045857">
    <property type="entry name" value="O16G_dom_2"/>
</dbReference>
<reference evidence="6" key="1">
    <citation type="submission" date="2016-07" db="EMBL/GenBank/DDBJ databases">
        <authorList>
            <person name="Florea S."/>
            <person name="Webb J.S."/>
            <person name="Jaromczyk J."/>
            <person name="Schardl C.L."/>
        </authorList>
    </citation>
    <scope>NUCLEOTIDE SEQUENCE [LARGE SCALE GENOMIC DNA]</scope>
    <source>
        <strain evidence="6">CY1</strain>
    </source>
</reference>
<dbReference type="SUPFAM" id="SSF51445">
    <property type="entry name" value="(Trans)glycosidases"/>
    <property type="match status" value="1"/>
</dbReference>
<dbReference type="InterPro" id="IPR004185">
    <property type="entry name" value="Glyco_hydro_13_lg-like_dom"/>
</dbReference>
<dbReference type="InterPro" id="IPR013780">
    <property type="entry name" value="Glyco_hydro_b"/>
</dbReference>
<accession>A0A1V4HPY8</accession>
<keyword evidence="2" id="KW-0378">Hydrolase</keyword>
<gene>
    <name evidence="5" type="ORF">BC351_17595</name>
</gene>
<dbReference type="GO" id="GO:0005975">
    <property type="term" value="P:carbohydrate metabolic process"/>
    <property type="evidence" value="ECO:0007669"/>
    <property type="project" value="InterPro"/>
</dbReference>